<organism evidence="1 2">
    <name type="scientific">Helicobacter fennelliae</name>
    <dbReference type="NCBI Taxonomy" id="215"/>
    <lineage>
        <taxon>Bacteria</taxon>
        <taxon>Pseudomonadati</taxon>
        <taxon>Campylobacterota</taxon>
        <taxon>Epsilonproteobacteria</taxon>
        <taxon>Campylobacterales</taxon>
        <taxon>Helicobacteraceae</taxon>
        <taxon>Helicobacter</taxon>
    </lineage>
</organism>
<proteinExistence type="predicted"/>
<sequence>MGARQTIQINIKRLQYLLDLFKMDELRLKSIIEPKLKKSIDFTQPINIGTLVEIDKIFNRGLDFYTNPNPINKANSSLLFGLY</sequence>
<dbReference type="AlphaFoldDB" id="A0A2X3DGQ4"/>
<evidence type="ECO:0000313" key="1">
    <source>
        <dbReference type="EMBL" id="SQB98589.1"/>
    </source>
</evidence>
<dbReference type="Proteomes" id="UP000250166">
    <property type="component" value="Unassembled WGS sequence"/>
</dbReference>
<gene>
    <name evidence="1" type="ORF">NCTC13102_01053</name>
</gene>
<name>A0A2X3DGQ4_9HELI</name>
<dbReference type="RefSeq" id="WP_112058597.1">
    <property type="nucleotide sequence ID" value="NZ_UAWL01000006.1"/>
</dbReference>
<dbReference type="EMBL" id="UAWL01000006">
    <property type="protein sequence ID" value="SQB98589.1"/>
    <property type="molecule type" value="Genomic_DNA"/>
</dbReference>
<evidence type="ECO:0000313" key="2">
    <source>
        <dbReference type="Proteomes" id="UP000250166"/>
    </source>
</evidence>
<accession>A0A2X3DGQ4</accession>
<protein>
    <submittedName>
        <fullName evidence="1">Uncharacterized protein</fullName>
    </submittedName>
</protein>
<reference evidence="1 2" key="1">
    <citation type="submission" date="2018-06" db="EMBL/GenBank/DDBJ databases">
        <authorList>
            <consortium name="Pathogen Informatics"/>
            <person name="Doyle S."/>
        </authorList>
    </citation>
    <scope>NUCLEOTIDE SEQUENCE [LARGE SCALE GENOMIC DNA]</scope>
    <source>
        <strain evidence="1 2">NCTC13102</strain>
    </source>
</reference>